<accession>A0ABT5IVA6</accession>
<sequence length="400" mass="44823">MLKNSFSGQEFRKICGVILLLSVFLLDAVFRVREYSDKGVDFQVVIKLLIYLAAICVPFVGFLISRSDVRAAYSGANKCLLLLILVFGFGAVFSINSEYALVSVFSLLAFFLLINFLIDKYGTEWVVNLIGYSLFLFLIASLLVYIVFPSLGRISYWEYGVFIDGGRMSGIAGSANNLGRVASLGFIFGIYLFFSGNKTISIWLIPISIICLLLSMNRSSALVALIGYLILTYKKKYHLIYTLFFAFGLYLLLWVALNLDFVLPLISRSGEVVEVLTFTGRTYIWDVTIDLIKRNLFFGSGYGSSMFLLPQYESEIGFTASHTHNILLQILLYSGIIGLSLFFISVIAFFREHPSRLQYCLFFFTVANGLLESGPFNGLANITTLTLFLAYSNISSSFKL</sequence>
<comment type="caution">
    <text evidence="7">The sequence shown here is derived from an EMBL/GenBank/DDBJ whole genome shotgun (WGS) entry which is preliminary data.</text>
</comment>
<feature type="transmembrane region" description="Helical" evidence="5">
    <location>
        <begin position="238"/>
        <end position="257"/>
    </location>
</feature>
<dbReference type="RefSeq" id="WP_272750570.1">
    <property type="nucleotide sequence ID" value="NZ_JAQQLF010000002.1"/>
</dbReference>
<protein>
    <submittedName>
        <fullName evidence="7">O-antigen ligase family protein</fullName>
    </submittedName>
</protein>
<feature type="transmembrane region" description="Helical" evidence="5">
    <location>
        <begin position="326"/>
        <end position="350"/>
    </location>
</feature>
<keyword evidence="8" id="KW-1185">Reference proteome</keyword>
<dbReference type="PANTHER" id="PTHR37422">
    <property type="entry name" value="TEICHURONIC ACID BIOSYNTHESIS PROTEIN TUAE"/>
    <property type="match status" value="1"/>
</dbReference>
<comment type="subcellular location">
    <subcellularLocation>
        <location evidence="1">Membrane</location>
        <topology evidence="1">Multi-pass membrane protein</topology>
    </subcellularLocation>
</comment>
<dbReference type="PANTHER" id="PTHR37422:SF13">
    <property type="entry name" value="LIPOPOLYSACCHARIDE BIOSYNTHESIS PROTEIN PA4999-RELATED"/>
    <property type="match status" value="1"/>
</dbReference>
<evidence type="ECO:0000256" key="4">
    <source>
        <dbReference type="ARBA" id="ARBA00023136"/>
    </source>
</evidence>
<feature type="transmembrane region" description="Helical" evidence="5">
    <location>
        <begin position="200"/>
        <end position="231"/>
    </location>
</feature>
<feature type="transmembrane region" description="Helical" evidence="5">
    <location>
        <begin position="71"/>
        <end position="92"/>
    </location>
</feature>
<keyword evidence="7" id="KW-0436">Ligase</keyword>
<organism evidence="7 8">
    <name type="scientific">Vogesella aquatica</name>
    <dbReference type="NCBI Taxonomy" id="2984206"/>
    <lineage>
        <taxon>Bacteria</taxon>
        <taxon>Pseudomonadati</taxon>
        <taxon>Pseudomonadota</taxon>
        <taxon>Betaproteobacteria</taxon>
        <taxon>Neisseriales</taxon>
        <taxon>Chromobacteriaceae</taxon>
        <taxon>Vogesella</taxon>
    </lineage>
</organism>
<feature type="transmembrane region" description="Helical" evidence="5">
    <location>
        <begin position="99"/>
        <end position="118"/>
    </location>
</feature>
<dbReference type="GO" id="GO:0016874">
    <property type="term" value="F:ligase activity"/>
    <property type="evidence" value="ECO:0007669"/>
    <property type="project" value="UniProtKB-KW"/>
</dbReference>
<evidence type="ECO:0000256" key="1">
    <source>
        <dbReference type="ARBA" id="ARBA00004141"/>
    </source>
</evidence>
<dbReference type="InterPro" id="IPR051533">
    <property type="entry name" value="WaaL-like"/>
</dbReference>
<keyword evidence="2 5" id="KW-0812">Transmembrane</keyword>
<dbReference type="EMBL" id="JAQQLF010000002">
    <property type="protein sequence ID" value="MDC7716136.1"/>
    <property type="molecule type" value="Genomic_DNA"/>
</dbReference>
<dbReference type="Pfam" id="PF04932">
    <property type="entry name" value="Wzy_C"/>
    <property type="match status" value="1"/>
</dbReference>
<evidence type="ECO:0000313" key="8">
    <source>
        <dbReference type="Proteomes" id="UP001219956"/>
    </source>
</evidence>
<dbReference type="InterPro" id="IPR007016">
    <property type="entry name" value="O-antigen_ligase-rel_domated"/>
</dbReference>
<gene>
    <name evidence="7" type="ORF">PQU95_02715</name>
</gene>
<evidence type="ECO:0000256" key="5">
    <source>
        <dbReference type="SAM" id="Phobius"/>
    </source>
</evidence>
<keyword evidence="4 5" id="KW-0472">Membrane</keyword>
<feature type="domain" description="O-antigen ligase-related" evidence="6">
    <location>
        <begin position="207"/>
        <end position="343"/>
    </location>
</feature>
<feature type="transmembrane region" description="Helical" evidence="5">
    <location>
        <begin position="177"/>
        <end position="194"/>
    </location>
</feature>
<feature type="transmembrane region" description="Helical" evidence="5">
    <location>
        <begin position="130"/>
        <end position="148"/>
    </location>
</feature>
<keyword evidence="3 5" id="KW-1133">Transmembrane helix</keyword>
<feature type="transmembrane region" description="Helical" evidence="5">
    <location>
        <begin position="14"/>
        <end position="32"/>
    </location>
</feature>
<proteinExistence type="predicted"/>
<evidence type="ECO:0000259" key="6">
    <source>
        <dbReference type="Pfam" id="PF04932"/>
    </source>
</evidence>
<dbReference type="Proteomes" id="UP001219956">
    <property type="component" value="Unassembled WGS sequence"/>
</dbReference>
<evidence type="ECO:0000256" key="2">
    <source>
        <dbReference type="ARBA" id="ARBA00022692"/>
    </source>
</evidence>
<feature type="transmembrane region" description="Helical" evidence="5">
    <location>
        <begin position="44"/>
        <end position="65"/>
    </location>
</feature>
<name>A0ABT5IVA6_9NEIS</name>
<evidence type="ECO:0000256" key="3">
    <source>
        <dbReference type="ARBA" id="ARBA00022989"/>
    </source>
</evidence>
<reference evidence="7 8" key="1">
    <citation type="submission" date="2023-01" db="EMBL/GenBank/DDBJ databases">
        <title>Novel species of the genus Vogesella isolated from rivers.</title>
        <authorList>
            <person name="Lu H."/>
        </authorList>
    </citation>
    <scope>NUCLEOTIDE SEQUENCE [LARGE SCALE GENOMIC DNA]</scope>
    <source>
        <strain evidence="7 8">DC21W</strain>
    </source>
</reference>
<evidence type="ECO:0000313" key="7">
    <source>
        <dbReference type="EMBL" id="MDC7716136.1"/>
    </source>
</evidence>